<sequence length="930" mass="105154">MELNSDVDMTGTVYSSLFSIATKVSTSLDASCRNQIAGDPDRGRKLSEDEIVKRSFSELEIRQIELASNLIISDATHDTGRLQAIQARAGNEVDVLSIVLHSKIMQLVFNLDDRVDNDAFLLVARCRRERNYGPFIKSELAHGNSFRKNLFDKNQTRELSAKVEAVISIFYPVLQDYARGALDYQFSPRHEGKSPHADVHNSSAEREHLLCPDSSDRPNCSSFTTYVIDLPGYGKTRLQFEGILNFFVIYFSCSKEELTWATGSGDVAWALKSLSETRDLDLDASQEDGIQTRTFYMILYSRLAVLSRFLRYLLDFNVTPLDARRRLLLIQACPPCLSDNTDIFLEITKISRLCSTEALAKQIEHILRDCNSSLAQLLRQHSSSDCPKFHVLIDEVQVVAQKYKTLSYWWKNPALVAFVELVHEVIHPRGIIAGASGLPVGKGYAVPLYASGRRSGTASLTTTRIWPNSSDANEVHEKKMLRDWVPARFPELVDVPGLLNRIEEWLPSRPRLVARHLEMYMQAEELLGDRNKIPYHKILSQAFCVSTGFQPMDGIIYESTEGEIPEAMTGCSLERGIMTVRKRFEQDGLEQDVRLLQLSSRMLYWWILERKDRLNLELGHYSAVKLIDIGLTSLPSLPAPFPDCFIRNVDHSAEPYSSLSYMALLSSTNKHVFKAAMARALLAPSERGSLFENLTVFVLMENLGRPDGCCLSDVICFRNPAPIWAASRYRLVGLVKNESDDTFTSVPVAWNSGASPRLGFKPTQPEDFHQWLIDPHDVPFIFPDAHHGAEGFAVMENVTTKERVLLAVQNKVGQSEPFLNATSIREKWQLECKPPADTHLLEIWPTVTSDINQTEKSLVEHEKVTEGLPRREHPRVIHVIATIHDDTGYQWALDRYNSSTLGVLRPNAISAYDQHVLWLLRSLAASWVWT</sequence>
<proteinExistence type="predicted"/>
<evidence type="ECO:0000313" key="2">
    <source>
        <dbReference type="Proteomes" id="UP000217790"/>
    </source>
</evidence>
<reference evidence="2" key="1">
    <citation type="journal article" date="2017" name="Nat. Ecol. Evol.">
        <title>Genome expansion and lineage-specific genetic innovations in the forest pathogenic fungi Armillaria.</title>
        <authorList>
            <person name="Sipos G."/>
            <person name="Prasanna A.N."/>
            <person name="Walter M.C."/>
            <person name="O'Connor E."/>
            <person name="Balint B."/>
            <person name="Krizsan K."/>
            <person name="Kiss B."/>
            <person name="Hess J."/>
            <person name="Varga T."/>
            <person name="Slot J."/>
            <person name="Riley R."/>
            <person name="Boka B."/>
            <person name="Rigling D."/>
            <person name="Barry K."/>
            <person name="Lee J."/>
            <person name="Mihaltcheva S."/>
            <person name="LaButti K."/>
            <person name="Lipzen A."/>
            <person name="Waldron R."/>
            <person name="Moloney N.M."/>
            <person name="Sperisen C."/>
            <person name="Kredics L."/>
            <person name="Vagvoelgyi C."/>
            <person name="Patrignani A."/>
            <person name="Fitzpatrick D."/>
            <person name="Nagy I."/>
            <person name="Doyle S."/>
            <person name="Anderson J.B."/>
            <person name="Grigoriev I.V."/>
            <person name="Gueldener U."/>
            <person name="Muensterkoetter M."/>
            <person name="Nagy L.G."/>
        </authorList>
    </citation>
    <scope>NUCLEOTIDE SEQUENCE [LARGE SCALE GENOMIC DNA]</scope>
    <source>
        <strain evidence="2">Ar21-2</strain>
    </source>
</reference>
<keyword evidence="2" id="KW-1185">Reference proteome</keyword>
<evidence type="ECO:0000313" key="1">
    <source>
        <dbReference type="EMBL" id="PBK83995.1"/>
    </source>
</evidence>
<protein>
    <submittedName>
        <fullName evidence="1">Uncharacterized protein</fullName>
    </submittedName>
</protein>
<name>A0A2H3CLS8_ARMGA</name>
<dbReference type="EMBL" id="KZ293702">
    <property type="protein sequence ID" value="PBK83995.1"/>
    <property type="molecule type" value="Genomic_DNA"/>
</dbReference>
<dbReference type="AlphaFoldDB" id="A0A2H3CLS8"/>
<dbReference type="OrthoDB" id="2393824at2759"/>
<dbReference type="OMA" id="VICFRNP"/>
<organism evidence="1 2">
    <name type="scientific">Armillaria gallica</name>
    <name type="common">Bulbous honey fungus</name>
    <name type="synonym">Armillaria bulbosa</name>
    <dbReference type="NCBI Taxonomy" id="47427"/>
    <lineage>
        <taxon>Eukaryota</taxon>
        <taxon>Fungi</taxon>
        <taxon>Dikarya</taxon>
        <taxon>Basidiomycota</taxon>
        <taxon>Agaricomycotina</taxon>
        <taxon>Agaricomycetes</taxon>
        <taxon>Agaricomycetidae</taxon>
        <taxon>Agaricales</taxon>
        <taxon>Marasmiineae</taxon>
        <taxon>Physalacriaceae</taxon>
        <taxon>Armillaria</taxon>
    </lineage>
</organism>
<dbReference type="Proteomes" id="UP000217790">
    <property type="component" value="Unassembled WGS sequence"/>
</dbReference>
<dbReference type="InParanoid" id="A0A2H3CLS8"/>
<accession>A0A2H3CLS8</accession>
<gene>
    <name evidence="1" type="ORF">ARMGADRAFT_1170353</name>
</gene>